<dbReference type="GO" id="GO:0039693">
    <property type="term" value="P:viral DNA genome replication"/>
    <property type="evidence" value="ECO:0007669"/>
    <property type="project" value="UniProtKB-KW"/>
</dbReference>
<dbReference type="InterPro" id="IPR043502">
    <property type="entry name" value="DNA/RNA_pol_sf"/>
</dbReference>
<evidence type="ECO:0000256" key="2">
    <source>
        <dbReference type="ARBA" id="ARBA00023109"/>
    </source>
</evidence>
<dbReference type="EMBL" id="LR797155">
    <property type="protein sequence ID" value="CAB4190173.1"/>
    <property type="molecule type" value="Genomic_DNA"/>
</dbReference>
<keyword evidence="5" id="KW-0239">DNA-directed DNA polymerase</keyword>
<proteinExistence type="predicted"/>
<dbReference type="PANTHER" id="PTHR10133:SF27">
    <property type="entry name" value="DNA POLYMERASE NU"/>
    <property type="match status" value="1"/>
</dbReference>
<dbReference type="Pfam" id="PF00476">
    <property type="entry name" value="DNA_pol_A"/>
    <property type="match status" value="1"/>
</dbReference>
<keyword evidence="5" id="KW-0808">Transferase</keyword>
<dbReference type="GO" id="GO:0006302">
    <property type="term" value="P:double-strand break repair"/>
    <property type="evidence" value="ECO:0007669"/>
    <property type="project" value="TreeGrafter"/>
</dbReference>
<organism evidence="5">
    <name type="scientific">uncultured Caudovirales phage</name>
    <dbReference type="NCBI Taxonomy" id="2100421"/>
    <lineage>
        <taxon>Viruses</taxon>
        <taxon>Duplodnaviria</taxon>
        <taxon>Heunggongvirae</taxon>
        <taxon>Uroviricota</taxon>
        <taxon>Caudoviricetes</taxon>
        <taxon>Peduoviridae</taxon>
        <taxon>Maltschvirus</taxon>
        <taxon>Maltschvirus maltsch</taxon>
    </lineage>
</organism>
<reference evidence="5" key="1">
    <citation type="submission" date="2020-05" db="EMBL/GenBank/DDBJ databases">
        <authorList>
            <person name="Chiriac C."/>
            <person name="Salcher M."/>
            <person name="Ghai R."/>
            <person name="Kavagutti S V."/>
        </authorList>
    </citation>
    <scope>NUCLEOTIDE SEQUENCE</scope>
</reference>
<dbReference type="GO" id="GO:0003677">
    <property type="term" value="F:DNA binding"/>
    <property type="evidence" value="ECO:0007669"/>
    <property type="project" value="InterPro"/>
</dbReference>
<protein>
    <submittedName>
        <fullName evidence="5">DNA-directed DNA polymerase, family A, palm domain containing protein</fullName>
    </submittedName>
</protein>
<keyword evidence="5" id="KW-0548">Nucleotidyltransferase</keyword>
<keyword evidence="1" id="KW-0235">DNA replication</keyword>
<evidence type="ECO:0000256" key="1">
    <source>
        <dbReference type="ARBA" id="ARBA00022705"/>
    </source>
</evidence>
<dbReference type="PANTHER" id="PTHR10133">
    <property type="entry name" value="DNA POLYMERASE I"/>
    <property type="match status" value="1"/>
</dbReference>
<dbReference type="SUPFAM" id="SSF56672">
    <property type="entry name" value="DNA/RNA polymerases"/>
    <property type="match status" value="1"/>
</dbReference>
<dbReference type="Gene3D" id="1.10.150.20">
    <property type="entry name" value="5' to 3' exonuclease, C-terminal subdomain"/>
    <property type="match status" value="1"/>
</dbReference>
<sequence>MTTLRIDLETYSSANLPKVGVHKYVEADDFEIMLFGYKYGTGQPHVIDLAAGEEIPAHIILALYDPKILKTAYNAAFELACLNMHLVDPLDVTQWRCTSVHALYLGMPGNLADVGKVVGLSGDKQKMSIGWSLIRYFCIPCKPTKVNGGRARNRPQHDPAKWQLFKEYCARDIESEDAIAQKLVKFPVPDNEWKLWHLDHRMMTKGAKLDRDLVEAAIECDGIVRQRTLNEAMRLTGLDNPNSRNQLLAWLQEEEDDDTIADLTKKTVPVLLANTDSDVVRRVLELRQELAKTSVSKYHAMARAMSDVDDCVRGLTQFYGANRTGRWAGRIVQVQNLPQNKLKDIDAARRLLKTRDYETLELLFGNVPDTLSQLIRTAFIPRQGATLMPVDFSAIEARVIAWLAWCTWRLDVFKTHGKIYEASAEQMFKLPPGSVGKKSPYRQKGKIAELALGYQGGAGALKTMGALAMGLTEDELDPIKVAWREANPEIVKLWYAVEGAAQHAVANHSNEVLRIADGRAALVFTWESGFLTIKLPSGRKLFYVKPRIEGADLVRENSKTGAQYVVARAGSLTYEGMDQKTKTWTRLPTYGGKLVENITQAIARDCLAESMLALDEAGFDQLFTVHDEDIIESYDPDDLKRIEEMMGRDLTWAPGLPLRADGFSTPYYMKEID</sequence>
<evidence type="ECO:0000313" key="5">
    <source>
        <dbReference type="EMBL" id="CAB4190173.1"/>
    </source>
</evidence>
<evidence type="ECO:0000313" key="4">
    <source>
        <dbReference type="EMBL" id="CAB4145861.1"/>
    </source>
</evidence>
<name>A0A6J5R0J9_9CAUD</name>
<dbReference type="SMART" id="SM00482">
    <property type="entry name" value="POLAc"/>
    <property type="match status" value="1"/>
</dbReference>
<gene>
    <name evidence="5" type="ORF">UFOVP1207_52</name>
    <name evidence="4" type="ORF">UFOVP474_56</name>
</gene>
<keyword evidence="2" id="KW-1194">Viral DNA replication</keyword>
<evidence type="ECO:0000259" key="3">
    <source>
        <dbReference type="SMART" id="SM00482"/>
    </source>
</evidence>
<feature type="domain" description="DNA-directed DNA polymerase family A palm" evidence="3">
    <location>
        <begin position="372"/>
        <end position="637"/>
    </location>
</feature>
<dbReference type="GO" id="GO:0006261">
    <property type="term" value="P:DNA-templated DNA replication"/>
    <property type="evidence" value="ECO:0007669"/>
    <property type="project" value="InterPro"/>
</dbReference>
<dbReference type="InterPro" id="IPR002298">
    <property type="entry name" value="DNA_polymerase_A"/>
</dbReference>
<dbReference type="EMBL" id="LR796445">
    <property type="protein sequence ID" value="CAB4145861.1"/>
    <property type="molecule type" value="Genomic_DNA"/>
</dbReference>
<dbReference type="GO" id="GO:0003887">
    <property type="term" value="F:DNA-directed DNA polymerase activity"/>
    <property type="evidence" value="ECO:0007669"/>
    <property type="project" value="UniProtKB-KW"/>
</dbReference>
<dbReference type="InterPro" id="IPR001098">
    <property type="entry name" value="DNA-dir_DNA_pol_A_palm_dom"/>
</dbReference>
<accession>A0A6J5R0J9</accession>